<dbReference type="GO" id="GO:0008610">
    <property type="term" value="P:lipid biosynthetic process"/>
    <property type="evidence" value="ECO:0007669"/>
    <property type="project" value="InterPro"/>
</dbReference>
<evidence type="ECO:0000256" key="7">
    <source>
        <dbReference type="SAM" id="Phobius"/>
    </source>
</evidence>
<evidence type="ECO:0000256" key="3">
    <source>
        <dbReference type="ARBA" id="ARBA00022989"/>
    </source>
</evidence>
<dbReference type="AlphaFoldDB" id="A0A839SNV5"/>
<dbReference type="EMBL" id="JACHXA010000001">
    <property type="protein sequence ID" value="MBB3063868.1"/>
    <property type="molecule type" value="Genomic_DNA"/>
</dbReference>
<name>A0A839SNV5_9PROT</name>
<sequence length="263" mass="29756">MENAIEELLTYKGLIVALWLGAFFVAERLYPAAPLPPELGAATARSSWLRLARNASLWLVNVGLSPLIVLPLSLWASGQILNWRPDWWSGALGLAFDLILLDFLIYWWHRANHVVGFLWRFHEVHHLDRFLDTTSAVRFHFGEVVLSALARAGVIILLGMPFTSVVVFEVVVLCAAIFHHSNLRLPAVVEKPLSKVIVTPSIHWVHHHAVRKDTDSNYGTLFSFWDRLFASFSRNHRQTDMVIGVEARPERSLLGLLARPFTG</sequence>
<evidence type="ECO:0000313" key="10">
    <source>
        <dbReference type="Proteomes" id="UP000581135"/>
    </source>
</evidence>
<gene>
    <name evidence="9" type="ORF">FHR98_000133</name>
</gene>
<evidence type="ECO:0000313" key="9">
    <source>
        <dbReference type="EMBL" id="MBB3063868.1"/>
    </source>
</evidence>
<dbReference type="RefSeq" id="WP_183414682.1">
    <property type="nucleotide sequence ID" value="NZ_JACHXA010000001.1"/>
</dbReference>
<evidence type="ECO:0000256" key="6">
    <source>
        <dbReference type="ARBA" id="ARBA00023136"/>
    </source>
</evidence>
<evidence type="ECO:0000259" key="8">
    <source>
        <dbReference type="Pfam" id="PF04116"/>
    </source>
</evidence>
<dbReference type="PANTHER" id="PTHR21624:SF1">
    <property type="entry name" value="ALKYLGLYCEROL MONOOXYGENASE"/>
    <property type="match status" value="1"/>
</dbReference>
<keyword evidence="6 7" id="KW-0472">Membrane</keyword>
<keyword evidence="3 7" id="KW-1133">Transmembrane helix</keyword>
<dbReference type="GO" id="GO:0016020">
    <property type="term" value="C:membrane"/>
    <property type="evidence" value="ECO:0007669"/>
    <property type="project" value="GOC"/>
</dbReference>
<evidence type="ECO:0000256" key="1">
    <source>
        <dbReference type="ARBA" id="ARBA00004127"/>
    </source>
</evidence>
<feature type="transmembrane region" description="Helical" evidence="7">
    <location>
        <begin position="55"/>
        <end position="75"/>
    </location>
</feature>
<feature type="domain" description="Fatty acid hydroxylase" evidence="8">
    <location>
        <begin position="98"/>
        <end position="230"/>
    </location>
</feature>
<protein>
    <submittedName>
        <fullName evidence="9">Sterol desaturase/sphingolipid hydroxylase (Fatty acid hydroxylase superfamily)</fullName>
    </submittedName>
</protein>
<dbReference type="GO" id="GO:0005506">
    <property type="term" value="F:iron ion binding"/>
    <property type="evidence" value="ECO:0007669"/>
    <property type="project" value="InterPro"/>
</dbReference>
<feature type="transmembrane region" description="Helical" evidence="7">
    <location>
        <begin position="154"/>
        <end position="178"/>
    </location>
</feature>
<evidence type="ECO:0000256" key="4">
    <source>
        <dbReference type="ARBA" id="ARBA00023002"/>
    </source>
</evidence>
<dbReference type="PANTHER" id="PTHR21624">
    <property type="entry name" value="STEROL DESATURASE-RELATED PROTEIN"/>
    <property type="match status" value="1"/>
</dbReference>
<dbReference type="GO" id="GO:0050479">
    <property type="term" value="F:glyceryl-ether monooxygenase activity"/>
    <property type="evidence" value="ECO:0007669"/>
    <property type="project" value="TreeGrafter"/>
</dbReference>
<accession>A0A839SNV5</accession>
<dbReference type="Proteomes" id="UP000581135">
    <property type="component" value="Unassembled WGS sequence"/>
</dbReference>
<evidence type="ECO:0000256" key="5">
    <source>
        <dbReference type="ARBA" id="ARBA00023098"/>
    </source>
</evidence>
<keyword evidence="10" id="KW-1185">Reference proteome</keyword>
<dbReference type="GO" id="GO:0012505">
    <property type="term" value="C:endomembrane system"/>
    <property type="evidence" value="ECO:0007669"/>
    <property type="project" value="UniProtKB-SubCell"/>
</dbReference>
<feature type="transmembrane region" description="Helical" evidence="7">
    <location>
        <begin position="9"/>
        <end position="26"/>
    </location>
</feature>
<dbReference type="GO" id="GO:0006643">
    <property type="term" value="P:membrane lipid metabolic process"/>
    <property type="evidence" value="ECO:0007669"/>
    <property type="project" value="TreeGrafter"/>
</dbReference>
<keyword evidence="5" id="KW-0443">Lipid metabolism</keyword>
<comment type="caution">
    <text evidence="9">The sequence shown here is derived from an EMBL/GenBank/DDBJ whole genome shotgun (WGS) entry which is preliminary data.</text>
</comment>
<organism evidence="9 10">
    <name type="scientific">Limibacillus halophilus</name>
    <dbReference type="NCBI Taxonomy" id="1579333"/>
    <lineage>
        <taxon>Bacteria</taxon>
        <taxon>Pseudomonadati</taxon>
        <taxon>Pseudomonadota</taxon>
        <taxon>Alphaproteobacteria</taxon>
        <taxon>Rhodospirillales</taxon>
        <taxon>Rhodovibrionaceae</taxon>
        <taxon>Limibacillus</taxon>
    </lineage>
</organism>
<reference evidence="9 10" key="1">
    <citation type="submission" date="2020-08" db="EMBL/GenBank/DDBJ databases">
        <title>Genomic Encyclopedia of Type Strains, Phase III (KMG-III): the genomes of soil and plant-associated and newly described type strains.</title>
        <authorList>
            <person name="Whitman W."/>
        </authorList>
    </citation>
    <scope>NUCLEOTIDE SEQUENCE [LARGE SCALE GENOMIC DNA]</scope>
    <source>
        <strain evidence="9 10">CECT 8803</strain>
    </source>
</reference>
<dbReference type="InterPro" id="IPR006694">
    <property type="entry name" value="Fatty_acid_hydroxylase"/>
</dbReference>
<dbReference type="InterPro" id="IPR051689">
    <property type="entry name" value="Sterol_desaturase/TMEM195"/>
</dbReference>
<comment type="subcellular location">
    <subcellularLocation>
        <location evidence="1">Endomembrane system</location>
        <topology evidence="1">Multi-pass membrane protein</topology>
    </subcellularLocation>
</comment>
<proteinExistence type="predicted"/>
<feature type="transmembrane region" description="Helical" evidence="7">
    <location>
        <begin position="87"/>
        <end position="108"/>
    </location>
</feature>
<keyword evidence="2 7" id="KW-0812">Transmembrane</keyword>
<dbReference type="Pfam" id="PF04116">
    <property type="entry name" value="FA_hydroxylase"/>
    <property type="match status" value="1"/>
</dbReference>
<keyword evidence="4" id="KW-0560">Oxidoreductase</keyword>
<evidence type="ECO:0000256" key="2">
    <source>
        <dbReference type="ARBA" id="ARBA00022692"/>
    </source>
</evidence>